<dbReference type="InterPro" id="IPR016032">
    <property type="entry name" value="Sig_transdc_resp-reg_C-effctor"/>
</dbReference>
<proteinExistence type="predicted"/>
<dbReference type="EMBL" id="FRAB01000008">
    <property type="protein sequence ID" value="SHJ85454.1"/>
    <property type="molecule type" value="Genomic_DNA"/>
</dbReference>
<reference evidence="5 6" key="1">
    <citation type="submission" date="2016-11" db="EMBL/GenBank/DDBJ databases">
        <authorList>
            <person name="Jaros S."/>
            <person name="Januszkiewicz K."/>
            <person name="Wedrychowicz H."/>
        </authorList>
    </citation>
    <scope>NUCLEOTIDE SEQUENCE [LARGE SCALE GENOMIC DNA]</scope>
    <source>
        <strain evidence="5 6">LMG 20594</strain>
    </source>
</reference>
<evidence type="ECO:0000313" key="5">
    <source>
        <dbReference type="EMBL" id="SHJ85454.1"/>
    </source>
</evidence>
<dbReference type="RefSeq" id="WP_083082316.1">
    <property type="nucleotide sequence ID" value="NZ_CADFGY010000010.1"/>
</dbReference>
<dbReference type="SUPFAM" id="SSF46894">
    <property type="entry name" value="C-terminal effector domain of the bipartite response regulators"/>
    <property type="match status" value="1"/>
</dbReference>
<dbReference type="InterPro" id="IPR001867">
    <property type="entry name" value="OmpR/PhoB-type_DNA-bd"/>
</dbReference>
<dbReference type="GO" id="GO:0006355">
    <property type="term" value="P:regulation of DNA-templated transcription"/>
    <property type="evidence" value="ECO:0007669"/>
    <property type="project" value="InterPro"/>
</dbReference>
<dbReference type="InterPro" id="IPR036388">
    <property type="entry name" value="WH-like_DNA-bd_sf"/>
</dbReference>
<dbReference type="CDD" id="cd00383">
    <property type="entry name" value="trans_reg_C"/>
    <property type="match status" value="1"/>
</dbReference>
<dbReference type="SMART" id="SM00862">
    <property type="entry name" value="Trans_reg_C"/>
    <property type="match status" value="1"/>
</dbReference>
<evidence type="ECO:0000259" key="4">
    <source>
        <dbReference type="PROSITE" id="PS51755"/>
    </source>
</evidence>
<evidence type="ECO:0000256" key="2">
    <source>
        <dbReference type="PROSITE-ProRule" id="PRU01091"/>
    </source>
</evidence>
<dbReference type="GO" id="GO:0000160">
    <property type="term" value="P:phosphorelay signal transduction system"/>
    <property type="evidence" value="ECO:0007669"/>
    <property type="project" value="InterPro"/>
</dbReference>
<dbReference type="PANTHER" id="PTHR47691:SF3">
    <property type="entry name" value="HTH-TYPE TRANSCRIPTIONAL REGULATOR RV0890C-RELATED"/>
    <property type="match status" value="1"/>
</dbReference>
<dbReference type="PROSITE" id="PS51755">
    <property type="entry name" value="OMPR_PHOB"/>
    <property type="match status" value="1"/>
</dbReference>
<protein>
    <submittedName>
        <fullName evidence="5">DNA-binding winged helix-turn-helix (WHTH) domain-containing protein</fullName>
    </submittedName>
</protein>
<feature type="domain" description="OmpR/PhoB-type" evidence="4">
    <location>
        <begin position="8"/>
        <end position="103"/>
    </location>
</feature>
<feature type="region of interest" description="Disordered" evidence="3">
    <location>
        <begin position="108"/>
        <end position="140"/>
    </location>
</feature>
<keyword evidence="1 2" id="KW-0238">DNA-binding</keyword>
<evidence type="ECO:0000256" key="3">
    <source>
        <dbReference type="SAM" id="MobiDB-lite"/>
    </source>
</evidence>
<dbReference type="GO" id="GO:0003677">
    <property type="term" value="F:DNA binding"/>
    <property type="evidence" value="ECO:0007669"/>
    <property type="project" value="UniProtKB-UniRule"/>
</dbReference>
<feature type="region of interest" description="Disordered" evidence="3">
    <location>
        <begin position="705"/>
        <end position="729"/>
    </location>
</feature>
<dbReference type="AlphaFoldDB" id="A0A1M6MPU3"/>
<evidence type="ECO:0000256" key="1">
    <source>
        <dbReference type="ARBA" id="ARBA00023125"/>
    </source>
</evidence>
<dbReference type="Proteomes" id="UP000184395">
    <property type="component" value="Unassembled WGS sequence"/>
</dbReference>
<evidence type="ECO:0000313" key="6">
    <source>
        <dbReference type="Proteomes" id="UP000184395"/>
    </source>
</evidence>
<dbReference type="OrthoDB" id="9082352at2"/>
<dbReference type="Pfam" id="PF00486">
    <property type="entry name" value="Trans_reg_C"/>
    <property type="match status" value="1"/>
</dbReference>
<dbReference type="PANTHER" id="PTHR47691">
    <property type="entry name" value="REGULATOR-RELATED"/>
    <property type="match status" value="1"/>
</dbReference>
<dbReference type="InterPro" id="IPR027417">
    <property type="entry name" value="P-loop_NTPase"/>
</dbReference>
<dbReference type="Gene3D" id="1.10.10.10">
    <property type="entry name" value="Winged helix-like DNA-binding domain superfamily/Winged helix DNA-binding domain"/>
    <property type="match status" value="1"/>
</dbReference>
<dbReference type="SUPFAM" id="SSF52540">
    <property type="entry name" value="P-loop containing nucleoside triphosphate hydrolases"/>
    <property type="match status" value="1"/>
</dbReference>
<dbReference type="Gene3D" id="3.40.50.300">
    <property type="entry name" value="P-loop containing nucleotide triphosphate hydrolases"/>
    <property type="match status" value="1"/>
</dbReference>
<feature type="compositionally biased region" description="Pro residues" evidence="3">
    <location>
        <begin position="121"/>
        <end position="131"/>
    </location>
</feature>
<accession>A0A1M6MPU3</accession>
<feature type="DNA-binding region" description="OmpR/PhoB-type" evidence="2">
    <location>
        <begin position="8"/>
        <end position="103"/>
    </location>
</feature>
<sequence>MSSPRPGEMVIAFSRYTLTQNPPRLVADDSPVELGARALELLLALVEAGGRPVARAELCRRGWPDLAVDANTVQAQISTLRRALGDDRDLIVTVPGFGYRFAAEVHTGSAPRPSEATGPALQPPTEPPIHIPPRTAQTSPRTMRLRTPLHLTPFIGRHAELSEVLGLASIARVITLVGATGTGKSRIAHEAARRLAAQFPDGVVPVSLAAQTPREGFADAFALALNLAPPLARASFERLLDGVRTRRVLFVVDCGATGGEPAARMIAALLAEAPEVRAIVTAAAPLGLDGEEVVTLYPLRTPDDTQVSTALAAEHDALRLLFARLGTLFARRARLREKPRALARWTGSAALLAALDAGEISQDVIDAAVRIAQQLDGVPLALELAAASIDDSMNAGETLDTAMTGYARRLAGLIDARIDAPGVPRSLSAPVPVALDLHIARLDPFARKHFLLLSLFAGEFPRCAAIGLLTACELPMSASEGGGVRGEALADRRLDEFVEAGLIEEIDSDGQWMLQMRRPIRELARDMLTDSGEFDRAALAHAGGLPIRIAAHRKRGEHKVIDVLDLSDLDDLRAALAWAVKAGRFELAVTLLECSAPLWRLLSLVHEHLRRARAVLAQLTASATPRRRDEMRLHAVIAEALPLVETPADQVIAAWNEVYQLANACADSAFRERAIIALIACCNEAGDAGRAAELKAVHEGMIHAGSAPPTYRPDDAADAPGVAGNATER</sequence>
<organism evidence="5 6">
    <name type="scientific">Paraburkholderia terricola</name>
    <dbReference type="NCBI Taxonomy" id="169427"/>
    <lineage>
        <taxon>Bacteria</taxon>
        <taxon>Pseudomonadati</taxon>
        <taxon>Pseudomonadota</taxon>
        <taxon>Betaproteobacteria</taxon>
        <taxon>Burkholderiales</taxon>
        <taxon>Burkholderiaceae</taxon>
        <taxon>Paraburkholderia</taxon>
    </lineage>
</organism>
<gene>
    <name evidence="5" type="ORF">SAMN05192548_100831</name>
</gene>
<name>A0A1M6MPU3_9BURK</name>